<dbReference type="EMBL" id="BTRK01000003">
    <property type="protein sequence ID" value="GMR44005.1"/>
    <property type="molecule type" value="Genomic_DNA"/>
</dbReference>
<evidence type="ECO:0000313" key="2">
    <source>
        <dbReference type="Proteomes" id="UP001328107"/>
    </source>
</evidence>
<sequence length="74" mass="8425">NSPFYSNLQFIKRIIFMRRNMINTLRGRMLRHLYILEDGDGDNEAVQRATVVVETARALTPPLTGAGRGECEVM</sequence>
<protein>
    <submittedName>
        <fullName evidence="1">Uncharacterized protein</fullName>
    </submittedName>
</protein>
<keyword evidence="2" id="KW-1185">Reference proteome</keyword>
<dbReference type="Proteomes" id="UP001328107">
    <property type="component" value="Unassembled WGS sequence"/>
</dbReference>
<evidence type="ECO:0000313" key="1">
    <source>
        <dbReference type="EMBL" id="GMR44005.1"/>
    </source>
</evidence>
<accession>A0AAN4ZU78</accession>
<comment type="caution">
    <text evidence="1">The sequence shown here is derived from an EMBL/GenBank/DDBJ whole genome shotgun (WGS) entry which is preliminary data.</text>
</comment>
<gene>
    <name evidence="1" type="ORF">PMAYCL1PPCAC_14200</name>
</gene>
<organism evidence="1 2">
    <name type="scientific">Pristionchus mayeri</name>
    <dbReference type="NCBI Taxonomy" id="1317129"/>
    <lineage>
        <taxon>Eukaryota</taxon>
        <taxon>Metazoa</taxon>
        <taxon>Ecdysozoa</taxon>
        <taxon>Nematoda</taxon>
        <taxon>Chromadorea</taxon>
        <taxon>Rhabditida</taxon>
        <taxon>Rhabditina</taxon>
        <taxon>Diplogasteromorpha</taxon>
        <taxon>Diplogasteroidea</taxon>
        <taxon>Neodiplogasteridae</taxon>
        <taxon>Pristionchus</taxon>
    </lineage>
</organism>
<name>A0AAN4ZU78_9BILA</name>
<reference evidence="2" key="1">
    <citation type="submission" date="2022-10" db="EMBL/GenBank/DDBJ databases">
        <title>Genome assembly of Pristionchus species.</title>
        <authorList>
            <person name="Yoshida K."/>
            <person name="Sommer R.J."/>
        </authorList>
    </citation>
    <scope>NUCLEOTIDE SEQUENCE [LARGE SCALE GENOMIC DNA]</scope>
    <source>
        <strain evidence="2">RS5460</strain>
    </source>
</reference>
<feature type="non-terminal residue" evidence="1">
    <location>
        <position position="1"/>
    </location>
</feature>
<proteinExistence type="predicted"/>
<dbReference type="AlphaFoldDB" id="A0AAN4ZU78"/>